<protein>
    <recommendedName>
        <fullName evidence="4">Large ribosomal subunit protein eL34</fullName>
    </recommendedName>
    <alternativeName>
        <fullName evidence="5">60S ribosomal protein L34</fullName>
    </alternativeName>
</protein>
<dbReference type="InterPro" id="IPR008195">
    <property type="entry name" value="Ribosomal_eL34"/>
</dbReference>
<accession>A0AAV1JQH2</accession>
<proteinExistence type="inferred from homology"/>
<name>A0AAV1JQH2_9NEOP</name>
<dbReference type="InterPro" id="IPR047868">
    <property type="entry name" value="Ribosomal_L34e_arc-type"/>
</dbReference>
<dbReference type="GO" id="GO:0005840">
    <property type="term" value="C:ribosome"/>
    <property type="evidence" value="ECO:0007669"/>
    <property type="project" value="UniProtKB-KW"/>
</dbReference>
<keyword evidence="7" id="KW-1185">Reference proteome</keyword>
<dbReference type="GO" id="GO:1990904">
    <property type="term" value="C:ribonucleoprotein complex"/>
    <property type="evidence" value="ECO:0007669"/>
    <property type="project" value="UniProtKB-KW"/>
</dbReference>
<evidence type="ECO:0000256" key="4">
    <source>
        <dbReference type="ARBA" id="ARBA00035227"/>
    </source>
</evidence>
<dbReference type="InterPro" id="IPR038562">
    <property type="entry name" value="Ribosomal_eL34_C_sf"/>
</dbReference>
<dbReference type="PRINTS" id="PR01250">
    <property type="entry name" value="RIBOSOMALL34"/>
</dbReference>
<keyword evidence="3" id="KW-0687">Ribonucleoprotein</keyword>
<sequence length="162" mass="18928">MKTMQGRYEKVLRSQVHPKELDIINLCVHRPELELVQLSNSCKMVQRLTFRRRLSYNTKSNQRRIVRTPGGRLVYQYVKKPKKIPRCGQCKSKLRGIQPARPAERSRLCYRKKTVKRVYGGVLCHKCVKQRIVRAFLIEEQKIVKVLKAQQATARVGKKAAK</sequence>
<evidence type="ECO:0000256" key="3">
    <source>
        <dbReference type="ARBA" id="ARBA00023274"/>
    </source>
</evidence>
<evidence type="ECO:0000313" key="7">
    <source>
        <dbReference type="Proteomes" id="UP001497472"/>
    </source>
</evidence>
<dbReference type="PROSITE" id="PS01145">
    <property type="entry name" value="RIBOSOMAL_L34E"/>
    <property type="match status" value="1"/>
</dbReference>
<evidence type="ECO:0000313" key="6">
    <source>
        <dbReference type="EMBL" id="CAK1550341.1"/>
    </source>
</evidence>
<dbReference type="Gene3D" id="6.20.370.70">
    <property type="match status" value="1"/>
</dbReference>
<dbReference type="PANTHER" id="PTHR46595">
    <property type="entry name" value="60S RIBOSOMAL PROTEIN L34"/>
    <property type="match status" value="1"/>
</dbReference>
<evidence type="ECO:0000256" key="5">
    <source>
        <dbReference type="ARBA" id="ARBA00035333"/>
    </source>
</evidence>
<dbReference type="InterPro" id="IPR018065">
    <property type="entry name" value="Ribosomal_eL34_CS"/>
</dbReference>
<dbReference type="Gene3D" id="6.20.340.10">
    <property type="match status" value="1"/>
</dbReference>
<dbReference type="EMBL" id="CAVLEF010000081">
    <property type="protein sequence ID" value="CAK1550341.1"/>
    <property type="molecule type" value="Genomic_DNA"/>
</dbReference>
<keyword evidence="2" id="KW-0689">Ribosomal protein</keyword>
<dbReference type="GO" id="GO:0006412">
    <property type="term" value="P:translation"/>
    <property type="evidence" value="ECO:0007669"/>
    <property type="project" value="InterPro"/>
</dbReference>
<evidence type="ECO:0000256" key="2">
    <source>
        <dbReference type="ARBA" id="ARBA00022980"/>
    </source>
</evidence>
<reference evidence="6 7" key="1">
    <citation type="submission" date="2023-11" db="EMBL/GenBank/DDBJ databases">
        <authorList>
            <person name="Okamura Y."/>
        </authorList>
    </citation>
    <scope>NUCLEOTIDE SEQUENCE [LARGE SCALE GENOMIC DNA]</scope>
</reference>
<dbReference type="Proteomes" id="UP001497472">
    <property type="component" value="Unassembled WGS sequence"/>
</dbReference>
<evidence type="ECO:0000256" key="1">
    <source>
        <dbReference type="ARBA" id="ARBA00009875"/>
    </source>
</evidence>
<gene>
    <name evidence="6" type="ORF">LNINA_LOCUS9572</name>
</gene>
<dbReference type="HAMAP" id="MF_00349">
    <property type="entry name" value="Ribosomal_eL34"/>
    <property type="match status" value="1"/>
</dbReference>
<dbReference type="GO" id="GO:0003735">
    <property type="term" value="F:structural constituent of ribosome"/>
    <property type="evidence" value="ECO:0007669"/>
    <property type="project" value="InterPro"/>
</dbReference>
<organism evidence="6 7">
    <name type="scientific">Leptosia nina</name>
    <dbReference type="NCBI Taxonomy" id="320188"/>
    <lineage>
        <taxon>Eukaryota</taxon>
        <taxon>Metazoa</taxon>
        <taxon>Ecdysozoa</taxon>
        <taxon>Arthropoda</taxon>
        <taxon>Hexapoda</taxon>
        <taxon>Insecta</taxon>
        <taxon>Pterygota</taxon>
        <taxon>Neoptera</taxon>
        <taxon>Endopterygota</taxon>
        <taxon>Lepidoptera</taxon>
        <taxon>Glossata</taxon>
        <taxon>Ditrysia</taxon>
        <taxon>Papilionoidea</taxon>
        <taxon>Pieridae</taxon>
        <taxon>Pierinae</taxon>
        <taxon>Leptosia</taxon>
    </lineage>
</organism>
<comment type="caution">
    <text evidence="6">The sequence shown here is derived from an EMBL/GenBank/DDBJ whole genome shotgun (WGS) entry which is preliminary data.</text>
</comment>
<dbReference type="AlphaFoldDB" id="A0AAV1JQH2"/>
<comment type="similarity">
    <text evidence="1">Belongs to the eukaryotic ribosomal protein eL34 family.</text>
</comment>
<dbReference type="Pfam" id="PF01199">
    <property type="entry name" value="Ribosomal_L34e"/>
    <property type="match status" value="1"/>
</dbReference>